<organism evidence="5 6">
    <name type="scientific">Chryseobacterium candidae</name>
    <dbReference type="NCBI Taxonomy" id="1978493"/>
    <lineage>
        <taxon>Bacteria</taxon>
        <taxon>Pseudomonadati</taxon>
        <taxon>Bacteroidota</taxon>
        <taxon>Flavobacteriia</taxon>
        <taxon>Flavobacteriales</taxon>
        <taxon>Weeksellaceae</taxon>
        <taxon>Chryseobacterium group</taxon>
        <taxon>Chryseobacterium</taxon>
    </lineage>
</organism>
<accession>A0ABY2R3A0</accession>
<dbReference type="PIRSF" id="PIRSF004848">
    <property type="entry name" value="YBL036c_PLPDEIII"/>
    <property type="match status" value="1"/>
</dbReference>
<evidence type="ECO:0000259" key="4">
    <source>
        <dbReference type="Pfam" id="PF01168"/>
    </source>
</evidence>
<dbReference type="InterPro" id="IPR029066">
    <property type="entry name" value="PLP-binding_barrel"/>
</dbReference>
<dbReference type="InterPro" id="IPR001608">
    <property type="entry name" value="Ala_racemase_N"/>
</dbReference>
<reference evidence="5 6" key="1">
    <citation type="submission" date="2019-01" db="EMBL/GenBank/DDBJ databases">
        <authorList>
            <person name="B I."/>
            <person name="Ch S."/>
            <person name="Ch V.R."/>
        </authorList>
    </citation>
    <scope>NUCLEOTIDE SEQUENCE [LARGE SCALE GENOMIC DNA]</scope>
    <source>
        <strain evidence="5 6">JC507</strain>
    </source>
</reference>
<proteinExistence type="inferred from homology"/>
<dbReference type="CDD" id="cd00635">
    <property type="entry name" value="PLPDE_III_YBL036c_like"/>
    <property type="match status" value="1"/>
</dbReference>
<keyword evidence="6" id="KW-1185">Reference proteome</keyword>
<dbReference type="PANTHER" id="PTHR10146:SF14">
    <property type="entry name" value="PYRIDOXAL PHOSPHATE HOMEOSTASIS PROTEIN"/>
    <property type="match status" value="1"/>
</dbReference>
<dbReference type="Proteomes" id="UP000306038">
    <property type="component" value="Unassembled WGS sequence"/>
</dbReference>
<protein>
    <recommendedName>
        <fullName evidence="2">Pyridoxal phosphate homeostasis protein</fullName>
        <shortName evidence="2">PLP homeostasis protein</shortName>
    </recommendedName>
</protein>
<comment type="similarity">
    <text evidence="2 3">Belongs to the pyridoxal phosphate-binding protein YggS/PROSC family.</text>
</comment>
<dbReference type="NCBIfam" id="TIGR00044">
    <property type="entry name" value="YggS family pyridoxal phosphate-dependent enzyme"/>
    <property type="match status" value="1"/>
</dbReference>
<feature type="modified residue" description="N6-(pyridoxal phosphate)lysine" evidence="2">
    <location>
        <position position="37"/>
    </location>
</feature>
<evidence type="ECO:0000256" key="2">
    <source>
        <dbReference type="HAMAP-Rule" id="MF_02087"/>
    </source>
</evidence>
<dbReference type="HAMAP" id="MF_02087">
    <property type="entry name" value="PLP_homeostasis"/>
    <property type="match status" value="1"/>
</dbReference>
<evidence type="ECO:0000313" key="5">
    <source>
        <dbReference type="EMBL" id="THV56882.1"/>
    </source>
</evidence>
<dbReference type="PANTHER" id="PTHR10146">
    <property type="entry name" value="PROLINE SYNTHETASE CO-TRANSCRIBED BACTERIAL HOMOLOG PROTEIN"/>
    <property type="match status" value="1"/>
</dbReference>
<keyword evidence="1 2" id="KW-0663">Pyridoxal phosphate</keyword>
<evidence type="ECO:0000313" key="6">
    <source>
        <dbReference type="Proteomes" id="UP000306038"/>
    </source>
</evidence>
<comment type="function">
    <text evidence="2">Pyridoxal 5'-phosphate (PLP)-binding protein, which is involved in PLP homeostasis.</text>
</comment>
<comment type="caution">
    <text evidence="5">The sequence shown here is derived from an EMBL/GenBank/DDBJ whole genome shotgun (WGS) entry which is preliminary data.</text>
</comment>
<dbReference type="Gene3D" id="3.20.20.10">
    <property type="entry name" value="Alanine racemase"/>
    <property type="match status" value="1"/>
</dbReference>
<sequence>MKEDILHNLTVINERIKKACEQSGRNIDDVRLLLATKTVSAERIKIALENGQELIAENKVQELKEKYEDLKDIPHENHFIGHLQTNKIKDILKYDVTCVQSLDRLELAEKLHQKLLAEHRTMEVLIQVNTSNEESKFGIDPGEAIELTRKISNYSTLKIKGLMTIGLFSAETDKVRACFKILKNLQQEIITENIPNVEMKELSMGMSGDLETAIEEGATIVRVGTAVFGTRIYPDSYYWNEGKTNKKT</sequence>
<dbReference type="Pfam" id="PF01168">
    <property type="entry name" value="Ala_racemase_N"/>
    <property type="match status" value="1"/>
</dbReference>
<dbReference type="SUPFAM" id="SSF51419">
    <property type="entry name" value="PLP-binding barrel"/>
    <property type="match status" value="1"/>
</dbReference>
<evidence type="ECO:0000256" key="1">
    <source>
        <dbReference type="ARBA" id="ARBA00022898"/>
    </source>
</evidence>
<feature type="domain" description="Alanine racemase N-terminal" evidence="4">
    <location>
        <begin position="41"/>
        <end position="230"/>
    </location>
</feature>
<dbReference type="InterPro" id="IPR011078">
    <property type="entry name" value="PyrdxlP_homeostasis"/>
</dbReference>
<evidence type="ECO:0000256" key="3">
    <source>
        <dbReference type="RuleBase" id="RU004514"/>
    </source>
</evidence>
<name>A0ABY2R3A0_9FLAO</name>
<dbReference type="RefSeq" id="WP_136522808.1">
    <property type="nucleotide sequence ID" value="NZ_SDLV01000040.1"/>
</dbReference>
<dbReference type="EMBL" id="SDLV01000040">
    <property type="protein sequence ID" value="THV56882.1"/>
    <property type="molecule type" value="Genomic_DNA"/>
</dbReference>
<gene>
    <name evidence="5" type="ORF">EK417_16710</name>
</gene>